<reference evidence="5 6" key="1">
    <citation type="journal article" date="2015" name="Nature">
        <title>rRNA introns, odd ribosomes, and small enigmatic genomes across a large radiation of phyla.</title>
        <authorList>
            <person name="Brown C.T."/>
            <person name="Hug L.A."/>
            <person name="Thomas B.C."/>
            <person name="Sharon I."/>
            <person name="Castelle C.J."/>
            <person name="Singh A."/>
            <person name="Wilkins M.J."/>
            <person name="Williams K.H."/>
            <person name="Banfield J.F."/>
        </authorList>
    </citation>
    <scope>NUCLEOTIDE SEQUENCE [LARGE SCALE GENOMIC DNA]</scope>
</reference>
<feature type="domain" description="Type I restriction modification DNA specificity" evidence="4">
    <location>
        <begin position="223"/>
        <end position="373"/>
    </location>
</feature>
<dbReference type="AlphaFoldDB" id="A0A0G1BCF7"/>
<feature type="domain" description="Type I restriction modification DNA specificity" evidence="4">
    <location>
        <begin position="14"/>
        <end position="188"/>
    </location>
</feature>
<evidence type="ECO:0000256" key="1">
    <source>
        <dbReference type="ARBA" id="ARBA00010923"/>
    </source>
</evidence>
<organism evidence="5 6">
    <name type="scientific">candidate division CPR1 bacterium GW2011_GWA2_42_17</name>
    <dbReference type="NCBI Taxonomy" id="1618341"/>
    <lineage>
        <taxon>Bacteria</taxon>
        <taxon>candidate division CPR1</taxon>
    </lineage>
</organism>
<dbReference type="InterPro" id="IPR000055">
    <property type="entry name" value="Restrct_endonuc_typeI_TRD"/>
</dbReference>
<accession>A0A0G1BCF7</accession>
<evidence type="ECO:0000256" key="3">
    <source>
        <dbReference type="ARBA" id="ARBA00023125"/>
    </source>
</evidence>
<evidence type="ECO:0000259" key="4">
    <source>
        <dbReference type="Pfam" id="PF01420"/>
    </source>
</evidence>
<proteinExistence type="inferred from homology"/>
<keyword evidence="3" id="KW-0238">DNA-binding</keyword>
<name>A0A0G1BCF7_9BACT</name>
<sequence length="407" mass="45666">MEKLFTMKTETKTTWQKVKFKDFADTSQSVKLERGKEYPFIPMDVVDGQYKFPLEVKHKRFSGGGAKFANGDTIFARITPCLENGKIAMVKGLEEGIGFGSTEFFVFRGKDGVSDSDFVYYLSRTDTIRDPAVKSMVGASGRQRADKTVVDNVQIVAPDLPQQKQIADILSTYDDLIENNTKRIKILEQITQTIYREWFVYFRFPGHEKVKMVDSKTEFGKIPEGWKIGKLSDLAKVIMGQSPSSDFYNEVGEGLPFHQGVTNFGFRFPTTFIYSTAGTRKASTNDILFSVRAPVGRINVANRNIIIGRGLAAIQSVSGHQSHLLYDLKHIFQTEDLIGGGAIFASVTKDDLNNFPVVVPELEIIERFESVVRQIDQLILNTSRELSISRSSRDLLLPKLVTGEISV</sequence>
<dbReference type="GO" id="GO:0009307">
    <property type="term" value="P:DNA restriction-modification system"/>
    <property type="evidence" value="ECO:0007669"/>
    <property type="project" value="UniProtKB-KW"/>
</dbReference>
<dbReference type="InterPro" id="IPR044946">
    <property type="entry name" value="Restrct_endonuc_typeI_TRD_sf"/>
</dbReference>
<dbReference type="InterPro" id="IPR052021">
    <property type="entry name" value="Type-I_RS_S_subunit"/>
</dbReference>
<dbReference type="Proteomes" id="UP000034875">
    <property type="component" value="Unassembled WGS sequence"/>
</dbReference>
<dbReference type="PANTHER" id="PTHR30408">
    <property type="entry name" value="TYPE-1 RESTRICTION ENZYME ECOKI SPECIFICITY PROTEIN"/>
    <property type="match status" value="1"/>
</dbReference>
<dbReference type="CDD" id="cd17260">
    <property type="entry name" value="RMtype1_S_EcoEI-TRD1-CR1_like"/>
    <property type="match status" value="1"/>
</dbReference>
<keyword evidence="2" id="KW-0680">Restriction system</keyword>
<gene>
    <name evidence="5" type="ORF">UV05_C0013G0003</name>
</gene>
<dbReference type="GO" id="GO:0003677">
    <property type="term" value="F:DNA binding"/>
    <property type="evidence" value="ECO:0007669"/>
    <property type="project" value="UniProtKB-KW"/>
</dbReference>
<dbReference type="SUPFAM" id="SSF116734">
    <property type="entry name" value="DNA methylase specificity domain"/>
    <property type="match status" value="2"/>
</dbReference>
<dbReference type="Gene3D" id="3.90.220.20">
    <property type="entry name" value="DNA methylase specificity domains"/>
    <property type="match status" value="2"/>
</dbReference>
<dbReference type="Pfam" id="PF01420">
    <property type="entry name" value="Methylase_S"/>
    <property type="match status" value="2"/>
</dbReference>
<evidence type="ECO:0000256" key="2">
    <source>
        <dbReference type="ARBA" id="ARBA00022747"/>
    </source>
</evidence>
<evidence type="ECO:0000313" key="6">
    <source>
        <dbReference type="Proteomes" id="UP000034875"/>
    </source>
</evidence>
<dbReference type="PATRIC" id="fig|1618341.3.peg.281"/>
<dbReference type="CDD" id="cd17495">
    <property type="entry name" value="RMtype1_S_Cep9333ORF4827P-TRD2-CR2_like"/>
    <property type="match status" value="1"/>
</dbReference>
<comment type="similarity">
    <text evidence="1">Belongs to the type-I restriction system S methylase family.</text>
</comment>
<protein>
    <submittedName>
        <fullName evidence="5">Restriction modification system DNA specificity domain containing protein</fullName>
    </submittedName>
</protein>
<dbReference type="PANTHER" id="PTHR30408:SF12">
    <property type="entry name" value="TYPE I RESTRICTION ENZYME MJAVIII SPECIFICITY SUBUNIT"/>
    <property type="match status" value="1"/>
</dbReference>
<dbReference type="EMBL" id="LCCZ01000013">
    <property type="protein sequence ID" value="KKS44046.1"/>
    <property type="molecule type" value="Genomic_DNA"/>
</dbReference>
<evidence type="ECO:0000313" key="5">
    <source>
        <dbReference type="EMBL" id="KKS44046.1"/>
    </source>
</evidence>
<comment type="caution">
    <text evidence="5">The sequence shown here is derived from an EMBL/GenBank/DDBJ whole genome shotgun (WGS) entry which is preliminary data.</text>
</comment>